<keyword evidence="3 9" id="KW-0812">Transmembrane</keyword>
<evidence type="ECO:0000256" key="4">
    <source>
        <dbReference type="ARBA" id="ARBA00022989"/>
    </source>
</evidence>
<keyword evidence="7 9" id="KW-0675">Receptor</keyword>
<dbReference type="SUPFAM" id="SSF81321">
    <property type="entry name" value="Family A G protein-coupled receptor-like"/>
    <property type="match status" value="2"/>
</dbReference>
<evidence type="ECO:0000256" key="9">
    <source>
        <dbReference type="RuleBase" id="RU000688"/>
    </source>
</evidence>
<feature type="transmembrane region" description="Helical" evidence="11">
    <location>
        <begin position="326"/>
        <end position="347"/>
    </location>
</feature>
<evidence type="ECO:0000256" key="5">
    <source>
        <dbReference type="ARBA" id="ARBA00023040"/>
    </source>
</evidence>
<evidence type="ECO:0000256" key="2">
    <source>
        <dbReference type="ARBA" id="ARBA00010663"/>
    </source>
</evidence>
<dbReference type="EMBL" id="GGYP01001742">
    <property type="protein sequence ID" value="MDE46513.1"/>
    <property type="molecule type" value="Transcribed_RNA"/>
</dbReference>
<reference evidence="13" key="1">
    <citation type="submission" date="2018-10" db="EMBL/GenBank/DDBJ databases">
        <title>Transcriptome assembly of Aceria tosichella (Wheat curl mite) Type 2.</title>
        <authorList>
            <person name="Scully E.D."/>
            <person name="Geib S.M."/>
            <person name="Palmer N.A."/>
            <person name="Gupta A.K."/>
            <person name="Sarath G."/>
            <person name="Tatineni S."/>
        </authorList>
    </citation>
    <scope>NUCLEOTIDE SEQUENCE</scope>
    <source>
        <strain evidence="13">LincolnNE</strain>
    </source>
</reference>
<feature type="region of interest" description="Disordered" evidence="10">
    <location>
        <begin position="1000"/>
        <end position="1045"/>
    </location>
</feature>
<feature type="domain" description="G-protein coupled receptors family 1 profile" evidence="12">
    <location>
        <begin position="222"/>
        <end position="1126"/>
    </location>
</feature>
<feature type="compositionally biased region" description="Basic and acidic residues" evidence="10">
    <location>
        <begin position="908"/>
        <end position="919"/>
    </location>
</feature>
<feature type="transmembrane region" description="Helical" evidence="11">
    <location>
        <begin position="243"/>
        <end position="261"/>
    </location>
</feature>
<dbReference type="PANTHER" id="PTHR24243">
    <property type="entry name" value="G-PROTEIN COUPLED RECEPTOR"/>
    <property type="match status" value="1"/>
</dbReference>
<feature type="region of interest" description="Disordered" evidence="10">
    <location>
        <begin position="160"/>
        <end position="197"/>
    </location>
</feature>
<feature type="compositionally biased region" description="Basic residues" evidence="10">
    <location>
        <begin position="741"/>
        <end position="751"/>
    </location>
</feature>
<evidence type="ECO:0000256" key="10">
    <source>
        <dbReference type="SAM" id="MobiDB-lite"/>
    </source>
</evidence>
<evidence type="ECO:0000256" key="6">
    <source>
        <dbReference type="ARBA" id="ARBA00023136"/>
    </source>
</evidence>
<proteinExistence type="inferred from homology"/>
<feature type="region of interest" description="Disordered" evidence="10">
    <location>
        <begin position="858"/>
        <end position="877"/>
    </location>
</feature>
<evidence type="ECO:0000313" key="13">
    <source>
        <dbReference type="EMBL" id="MDE46513.1"/>
    </source>
</evidence>
<gene>
    <name evidence="13" type="primary">capaR_2</name>
    <name evidence="13" type="ORF">g.10462</name>
</gene>
<feature type="compositionally biased region" description="Polar residues" evidence="10">
    <location>
        <begin position="135"/>
        <end position="150"/>
    </location>
</feature>
<evidence type="ECO:0000256" key="1">
    <source>
        <dbReference type="ARBA" id="ARBA00004141"/>
    </source>
</evidence>
<feature type="region of interest" description="Disordered" evidence="10">
    <location>
        <begin position="731"/>
        <end position="756"/>
    </location>
</feature>
<feature type="transmembrane region" description="Helical" evidence="11">
    <location>
        <begin position="206"/>
        <end position="231"/>
    </location>
</feature>
<protein>
    <submittedName>
        <fullName evidence="13">Neuropeptides capa receptor</fullName>
    </submittedName>
</protein>
<comment type="subcellular location">
    <subcellularLocation>
        <location evidence="1">Membrane</location>
        <topology evidence="1">Multi-pass membrane protein</topology>
    </subcellularLocation>
</comment>
<evidence type="ECO:0000256" key="11">
    <source>
        <dbReference type="SAM" id="Phobius"/>
    </source>
</evidence>
<dbReference type="PANTHER" id="PTHR24243:SF208">
    <property type="entry name" value="PYROKININ-1 RECEPTOR"/>
    <property type="match status" value="1"/>
</dbReference>
<evidence type="ECO:0000259" key="12">
    <source>
        <dbReference type="PROSITE" id="PS50262"/>
    </source>
</evidence>
<feature type="transmembrane region" description="Helical" evidence="11">
    <location>
        <begin position="422"/>
        <end position="443"/>
    </location>
</feature>
<dbReference type="InterPro" id="IPR017452">
    <property type="entry name" value="GPCR_Rhodpsn_7TM"/>
</dbReference>
<keyword evidence="5 9" id="KW-0297">G-protein coupled receptor</keyword>
<evidence type="ECO:0000256" key="7">
    <source>
        <dbReference type="ARBA" id="ARBA00023170"/>
    </source>
</evidence>
<feature type="region of interest" description="Disordered" evidence="10">
    <location>
        <begin position="135"/>
        <end position="154"/>
    </location>
</feature>
<evidence type="ECO:0000256" key="3">
    <source>
        <dbReference type="ARBA" id="ARBA00022692"/>
    </source>
</evidence>
<feature type="compositionally biased region" description="Polar residues" evidence="10">
    <location>
        <begin position="162"/>
        <end position="195"/>
    </location>
</feature>
<keyword evidence="6 11" id="KW-0472">Membrane</keyword>
<organism evidence="13">
    <name type="scientific">Aceria tosichella</name>
    <name type="common">wheat curl mite</name>
    <dbReference type="NCBI Taxonomy" id="561515"/>
    <lineage>
        <taxon>Eukaryota</taxon>
        <taxon>Metazoa</taxon>
        <taxon>Ecdysozoa</taxon>
        <taxon>Arthropoda</taxon>
        <taxon>Chelicerata</taxon>
        <taxon>Arachnida</taxon>
        <taxon>Acari</taxon>
        <taxon>Acariformes</taxon>
        <taxon>Trombidiformes</taxon>
        <taxon>Prostigmata</taxon>
        <taxon>Eupodina</taxon>
        <taxon>Eriophyoidea</taxon>
        <taxon>Eriophyidae</taxon>
        <taxon>Eriophyinae</taxon>
        <taxon>Aceriini</taxon>
        <taxon>Aceria</taxon>
    </lineage>
</organism>
<dbReference type="PRINTS" id="PR00237">
    <property type="entry name" value="GPCRRHODOPSN"/>
</dbReference>
<dbReference type="Gene3D" id="1.20.1070.10">
    <property type="entry name" value="Rhodopsin 7-helix transmembrane proteins"/>
    <property type="match status" value="2"/>
</dbReference>
<dbReference type="Pfam" id="PF00001">
    <property type="entry name" value="7tm_1"/>
    <property type="match status" value="2"/>
</dbReference>
<sequence>MAGAWVSDMAGLIAFGARRERSSDHKMLKRNTTTLQAPESQHHSSTWRTKCDRKPIRREKGRRAISSSTSSSKLDKTPWHNKSGGKQCTLSLLLLPRLLLLLLLLADSFRFNSSTPSPENFKLLITTSQYETTNKSISVNRKQQHQQTNRPTRDIVEREAQAQVSAQDTGSVPPLSSSQTDTTNSDHITPNNNNTDEQHNSNEFKIILTFVYLVIFVIGVCGNVCNCLVIADSRNRYMKTATNYYLFSLSISDLLLLIFGLPHDIVNLWHETPYLFNSFVCISRGWISEASTNASVLVIVAFTVERYLAICHPLRAHTLSRLSRSIKIIIVIWLVASSCALVVAWQFDVTIDNAYVGETGDDADIMGSLAPSATITSASLVGGDSSIGVVSTNDTANNTTKNTHRVYRPMLKCTVIELNKGIFEASVILFFIIPMTLITILYIKLGHRLSQKTTVLKRNRLNRERQLSQRQTHASSLEACSTGADVSLSRSPSSSFAYQTIAMTKTSLAVEPASQLNNANPTNNTGGLLLLDEMGASATKSTIGQTNETFAPGHHHHGSVPSKQQAVRIKVTSTTPAGSWSNINNTNGSIADDTMAVDGGGAGAGSKGGTPAIPAATSSIRQKLCLCCITETIITKPVRSIANGASKLACRKQSASQRRRANSDCDNNRPCLSPPETVHMNNSSNNNSRDNAATKIDIRQPSQPIDGARILAQGTGASGACAIGKNAIEKRKSGGKLRQQQQHHHHHHHHNQGRDLFGLGKRRQQCEKQMIDKAGDEWLGMAENDMKCQHDDEERGASTAPAPSLPTADECLLKEKAAASCCVARGPQQIGQQQPAPRNGTTVTKIDVQEDERTARGSFDCVAPSPTALNPGSEAEPALERRQIVINVGGNGNGDGRICMQQQTIIDESGHNDHDDDDHHHHHHAGDDPCEALSHSEMGPNRAKQQHTSSAEEAAAASAVSVAIGDTRRSLLAQTGSALNNGLLQPKALESECHQVRDKEQLNGEQGKQQKQQNRTRATATMKMKNSDSPPPPAPGAEKSPKPGQAGSELFALNSTVNTSSMKSVIKMLVSVVVMFFICWAPFHAQRLMAIYVVEPTKQQVFLFNLLNDISGISYYISAVANPILYSLFSMRFRQAFRDTFSSMNLCPAFVLGAGNT</sequence>
<comment type="similarity">
    <text evidence="2 9">Belongs to the G-protein coupled receptor 1 family.</text>
</comment>
<dbReference type="PROSITE" id="PS50262">
    <property type="entry name" value="G_PROTEIN_RECEP_F1_2"/>
    <property type="match status" value="1"/>
</dbReference>
<keyword evidence="4 11" id="KW-1133">Transmembrane helix</keyword>
<keyword evidence="8 9" id="KW-0807">Transducer</keyword>
<dbReference type="AlphaFoldDB" id="A0A6G1S996"/>
<accession>A0A6G1S996</accession>
<feature type="region of interest" description="Disordered" evidence="10">
    <location>
        <begin position="31"/>
        <end position="84"/>
    </location>
</feature>
<feature type="compositionally biased region" description="Low complexity" evidence="10">
    <location>
        <begin position="1003"/>
        <end position="1013"/>
    </location>
</feature>
<feature type="region of interest" description="Disordered" evidence="10">
    <location>
        <begin position="546"/>
        <end position="591"/>
    </location>
</feature>
<feature type="compositionally biased region" description="Polar residues" evidence="10">
    <location>
        <begin position="31"/>
        <end position="48"/>
    </location>
</feature>
<dbReference type="PROSITE" id="PS00237">
    <property type="entry name" value="G_PROTEIN_RECEP_F1_1"/>
    <property type="match status" value="1"/>
</dbReference>
<keyword evidence="13" id="KW-0527">Neuropeptide</keyword>
<name>A0A6G1S996_9ACAR</name>
<feature type="region of interest" description="Disordered" evidence="10">
    <location>
        <begin position="653"/>
        <end position="690"/>
    </location>
</feature>
<feature type="transmembrane region" description="Helical" evidence="11">
    <location>
        <begin position="1113"/>
        <end position="1129"/>
    </location>
</feature>
<feature type="transmembrane region" description="Helical" evidence="11">
    <location>
        <begin position="1065"/>
        <end position="1083"/>
    </location>
</feature>
<feature type="region of interest" description="Disordered" evidence="10">
    <location>
        <begin position="908"/>
        <end position="954"/>
    </location>
</feature>
<feature type="compositionally biased region" description="Polar residues" evidence="10">
    <location>
        <begin position="561"/>
        <end position="589"/>
    </location>
</feature>
<dbReference type="GO" id="GO:0008188">
    <property type="term" value="F:neuropeptide receptor activity"/>
    <property type="evidence" value="ECO:0007669"/>
    <property type="project" value="TreeGrafter"/>
</dbReference>
<dbReference type="GO" id="GO:0005886">
    <property type="term" value="C:plasma membrane"/>
    <property type="evidence" value="ECO:0007669"/>
    <property type="project" value="TreeGrafter"/>
</dbReference>
<dbReference type="InterPro" id="IPR000276">
    <property type="entry name" value="GPCR_Rhodpsn"/>
</dbReference>
<evidence type="ECO:0000256" key="8">
    <source>
        <dbReference type="ARBA" id="ARBA00023224"/>
    </source>
</evidence>